<keyword evidence="1" id="KW-1133">Transmembrane helix</keyword>
<feature type="transmembrane region" description="Helical" evidence="1">
    <location>
        <begin position="485"/>
        <end position="502"/>
    </location>
</feature>
<evidence type="ECO:0000259" key="2">
    <source>
        <dbReference type="SMART" id="SM00849"/>
    </source>
</evidence>
<dbReference type="SUPFAM" id="SSF56281">
    <property type="entry name" value="Metallo-hydrolase/oxidoreductase"/>
    <property type="match status" value="1"/>
</dbReference>
<evidence type="ECO:0000313" key="3">
    <source>
        <dbReference type="EMBL" id="KAF3328902.1"/>
    </source>
</evidence>
<dbReference type="SMART" id="SM00849">
    <property type="entry name" value="Lactamase_B"/>
    <property type="match status" value="1"/>
</dbReference>
<feature type="domain" description="Metallo-beta-lactamase" evidence="2">
    <location>
        <begin position="233"/>
        <end position="380"/>
    </location>
</feature>
<reference evidence="3" key="1">
    <citation type="submission" date="2020-01" db="EMBL/GenBank/DDBJ databases">
        <title>Genome sequence of Kobresia littledalei, the first chromosome-level genome in the family Cyperaceae.</title>
        <authorList>
            <person name="Qu G."/>
        </authorList>
    </citation>
    <scope>NUCLEOTIDE SEQUENCE</scope>
    <source>
        <strain evidence="3">C.B.Clarke</strain>
        <tissue evidence="3">Leaf</tissue>
    </source>
</reference>
<dbReference type="InterPro" id="IPR036866">
    <property type="entry name" value="RibonucZ/Hydroxyglut_hydro"/>
</dbReference>
<evidence type="ECO:0000256" key="1">
    <source>
        <dbReference type="SAM" id="Phobius"/>
    </source>
</evidence>
<dbReference type="PANTHER" id="PTHR23131">
    <property type="entry name" value="ENDORIBONUCLEASE LACTB2"/>
    <property type="match status" value="1"/>
</dbReference>
<dbReference type="InterPro" id="IPR036388">
    <property type="entry name" value="WH-like_DNA-bd_sf"/>
</dbReference>
<protein>
    <submittedName>
        <fullName evidence="3">Beta-lactamase-like protein 2</fullName>
    </submittedName>
</protein>
<keyword evidence="1" id="KW-0812">Transmembrane</keyword>
<comment type="caution">
    <text evidence="3">The sequence shown here is derived from an EMBL/GenBank/DDBJ whole genome shotgun (WGS) entry which is preliminary data.</text>
</comment>
<name>A0A833V8N4_9POAL</name>
<dbReference type="OrthoDB" id="17458at2759"/>
<sequence length="505" mass="56003">MASLRLAIAITGPSGDEFVVVRQSPLPPLSEEEYLLFSDSDLWDLPSVLLTPISTIDDNSGDLSRSDVEVRGAETIRETLDLSRFDLGLALDQVLKQVGLSIDKSDLKLVLLKFVEEAEFGPGPPVNTLFVALPLDFKEESLKDSCKWITKESAFELLSGVKPCADRVGPLSYIGYLSKSTPLPNKVANSRLLYQEYPPGVIVVPMKSGTLKPFSTTNLVAILPKDPFSGPCNSDSSILHADALIMDPGCKLKAELADLISSLPRKLLVFVTHHHHDHVDGLSIVHKINADATLLAHENTMSRIHGNWSGACTKVSGGEKICIGDQQLKVIFAPTHFYGYYFGSEGSALLDVTAGGSMKDYFDTTYKFMDLSPHVLIPMHGRMNLWPKRMLCGYLKHRRDREASILNSIENGARSMFHIISEVYANVDKKLWLLASSNVKLHVDYLNYQNKLPKEFSIEKFKSSCGVPFILRWLFAYFKSKLNKYLVAGITIGCTVAVAYAMKKR</sequence>
<gene>
    <name evidence="3" type="ORF">FCM35_KLT05980</name>
</gene>
<dbReference type="Gene3D" id="3.60.15.10">
    <property type="entry name" value="Ribonuclease Z/Hydroxyacylglutathione hydrolase-like"/>
    <property type="match status" value="1"/>
</dbReference>
<proteinExistence type="predicted"/>
<dbReference type="GO" id="GO:0009536">
    <property type="term" value="C:plastid"/>
    <property type="evidence" value="ECO:0007669"/>
    <property type="project" value="TreeGrafter"/>
</dbReference>
<dbReference type="PANTHER" id="PTHR23131:SF0">
    <property type="entry name" value="ENDORIBONUCLEASE LACTB2"/>
    <property type="match status" value="1"/>
</dbReference>
<dbReference type="AlphaFoldDB" id="A0A833V8N4"/>
<dbReference type="FunFam" id="1.10.10.10:FF:000534">
    <property type="entry name" value="Metallo-hydrolase/oxidoreductase superfamily protein"/>
    <property type="match status" value="1"/>
</dbReference>
<evidence type="ECO:0000313" key="4">
    <source>
        <dbReference type="Proteomes" id="UP000623129"/>
    </source>
</evidence>
<dbReference type="InterPro" id="IPR050662">
    <property type="entry name" value="Sec-metab_biosynth-thioest"/>
</dbReference>
<dbReference type="InterPro" id="IPR001279">
    <property type="entry name" value="Metallo-B-lactamas"/>
</dbReference>
<dbReference type="EMBL" id="SWLB01000015">
    <property type="protein sequence ID" value="KAF3328902.1"/>
    <property type="molecule type" value="Genomic_DNA"/>
</dbReference>
<dbReference type="Proteomes" id="UP000623129">
    <property type="component" value="Unassembled WGS sequence"/>
</dbReference>
<keyword evidence="1" id="KW-0472">Membrane</keyword>
<organism evidence="3 4">
    <name type="scientific">Carex littledalei</name>
    <dbReference type="NCBI Taxonomy" id="544730"/>
    <lineage>
        <taxon>Eukaryota</taxon>
        <taxon>Viridiplantae</taxon>
        <taxon>Streptophyta</taxon>
        <taxon>Embryophyta</taxon>
        <taxon>Tracheophyta</taxon>
        <taxon>Spermatophyta</taxon>
        <taxon>Magnoliopsida</taxon>
        <taxon>Liliopsida</taxon>
        <taxon>Poales</taxon>
        <taxon>Cyperaceae</taxon>
        <taxon>Cyperoideae</taxon>
        <taxon>Cariceae</taxon>
        <taxon>Carex</taxon>
        <taxon>Carex subgen. Euthyceras</taxon>
    </lineage>
</organism>
<keyword evidence="4" id="KW-1185">Reference proteome</keyword>
<dbReference type="Gene3D" id="1.10.10.10">
    <property type="entry name" value="Winged helix-like DNA-binding domain superfamily/Winged helix DNA-binding domain"/>
    <property type="match status" value="1"/>
</dbReference>
<accession>A0A833V8N4</accession>